<feature type="repeat" description="PPR" evidence="2">
    <location>
        <begin position="240"/>
        <end position="274"/>
    </location>
</feature>
<reference evidence="3 4" key="1">
    <citation type="journal article" date="2024" name="Plant Biotechnol. J.">
        <title>Dendrobium thyrsiflorum genome and its molecular insights into genes involved in important horticultural traits.</title>
        <authorList>
            <person name="Chen B."/>
            <person name="Wang J.Y."/>
            <person name="Zheng P.J."/>
            <person name="Li K.L."/>
            <person name="Liang Y.M."/>
            <person name="Chen X.F."/>
            <person name="Zhang C."/>
            <person name="Zhao X."/>
            <person name="He X."/>
            <person name="Zhang G.Q."/>
            <person name="Liu Z.J."/>
            <person name="Xu Q."/>
        </authorList>
    </citation>
    <scope>NUCLEOTIDE SEQUENCE [LARGE SCALE GENOMIC DNA]</scope>
    <source>
        <strain evidence="3">GZMU011</strain>
    </source>
</reference>
<dbReference type="InterPro" id="IPR046848">
    <property type="entry name" value="E_motif"/>
</dbReference>
<sequence length="608" mass="68091">MYGNLQPHQFASPSRLLDQNLSNLHKCSDTRRLLQIHSQIFRLHLHTNPFIASKLIASYSLCLLPSSSAAVFNLVPDPTSHLFNTLIRAFAQNSLPSLSFNTFFRMQLSSVKADSFTYPFLLKSFSGSLHTIELIHAHVIKLGFLSDIFVPNSLIDSYSKTGENDAACKVFDEMPVRDLVSWNSMVAALVRAGEVWDARGVFDQMPERDTVSWNSMLDGYMKVGEMDAAFDLFSRMPLRNVVSWSTMVSGYCNKGDMEMARMLFDKMPVKNVVPWTIMISGYAGKGLAKEASSLMDQMEEAGLELDSGAAVSILTACAHSDLLGLGKRIHHTAKRRKLMFATQISNALIDMYSKCGDLDEAWNIFEGMEDKDLVSWNSMVHALAMHGYGKKSLELFARMEEEGIIPDSFTFVGVLCACTQVGLIKQARRYFISMQKDYEIVPRIEHYGCLVDILGRGGLLMEAYSLAKSMPLEPNAIIWGSILNACRFHNNVGIAEKIIDELVSLEPSDAGNFEIISNIYAAAGKWDGMAKARLKMKDFGRPKLVGSGCIELNDNVHELSVEDRMHPQADRILRMLNRLGKYVKKLGYVAEIKGMRSEHLKELMNQKL</sequence>
<dbReference type="NCBIfam" id="TIGR00756">
    <property type="entry name" value="PPR"/>
    <property type="match status" value="7"/>
</dbReference>
<keyword evidence="4" id="KW-1185">Reference proteome</keyword>
<evidence type="ECO:0000256" key="1">
    <source>
        <dbReference type="ARBA" id="ARBA00022737"/>
    </source>
</evidence>
<dbReference type="Pfam" id="PF01535">
    <property type="entry name" value="PPR"/>
    <property type="match status" value="4"/>
</dbReference>
<dbReference type="FunFam" id="1.25.40.10:FF:000184">
    <property type="entry name" value="Pentatricopeptide repeat-containing protein, chloroplastic"/>
    <property type="match status" value="1"/>
</dbReference>
<dbReference type="Pfam" id="PF20431">
    <property type="entry name" value="E_motif"/>
    <property type="match status" value="1"/>
</dbReference>
<name>A0ABD0UF55_DENTH</name>
<feature type="repeat" description="PPR" evidence="2">
    <location>
        <begin position="147"/>
        <end position="177"/>
    </location>
</feature>
<gene>
    <name evidence="3" type="ORF">M5K25_019618</name>
</gene>
<dbReference type="GO" id="GO:0048731">
    <property type="term" value="P:system development"/>
    <property type="evidence" value="ECO:0007669"/>
    <property type="project" value="UniProtKB-ARBA"/>
</dbReference>
<feature type="repeat" description="PPR" evidence="2">
    <location>
        <begin position="341"/>
        <end position="371"/>
    </location>
</feature>
<dbReference type="PROSITE" id="PS51375">
    <property type="entry name" value="PPR"/>
    <property type="match status" value="5"/>
</dbReference>
<evidence type="ECO:0000313" key="4">
    <source>
        <dbReference type="Proteomes" id="UP001552299"/>
    </source>
</evidence>
<dbReference type="Proteomes" id="UP001552299">
    <property type="component" value="Unassembled WGS sequence"/>
</dbReference>
<comment type="caution">
    <text evidence="3">The sequence shown here is derived from an EMBL/GenBank/DDBJ whole genome shotgun (WGS) entry which is preliminary data.</text>
</comment>
<feature type="repeat" description="PPR" evidence="2">
    <location>
        <begin position="178"/>
        <end position="212"/>
    </location>
</feature>
<dbReference type="InterPro" id="IPR011990">
    <property type="entry name" value="TPR-like_helical_dom_sf"/>
</dbReference>
<dbReference type="Gene3D" id="1.25.40.10">
    <property type="entry name" value="Tetratricopeptide repeat domain"/>
    <property type="match status" value="4"/>
</dbReference>
<evidence type="ECO:0008006" key="5">
    <source>
        <dbReference type="Google" id="ProtNLM"/>
    </source>
</evidence>
<dbReference type="EMBL" id="JANQDX010000015">
    <property type="protein sequence ID" value="KAL0911474.1"/>
    <property type="molecule type" value="Genomic_DNA"/>
</dbReference>
<organism evidence="3 4">
    <name type="scientific">Dendrobium thyrsiflorum</name>
    <name type="common">Pinecone-like raceme dendrobium</name>
    <name type="synonym">Orchid</name>
    <dbReference type="NCBI Taxonomy" id="117978"/>
    <lineage>
        <taxon>Eukaryota</taxon>
        <taxon>Viridiplantae</taxon>
        <taxon>Streptophyta</taxon>
        <taxon>Embryophyta</taxon>
        <taxon>Tracheophyta</taxon>
        <taxon>Spermatophyta</taxon>
        <taxon>Magnoliopsida</taxon>
        <taxon>Liliopsida</taxon>
        <taxon>Asparagales</taxon>
        <taxon>Orchidaceae</taxon>
        <taxon>Epidendroideae</taxon>
        <taxon>Malaxideae</taxon>
        <taxon>Dendrobiinae</taxon>
        <taxon>Dendrobium</taxon>
    </lineage>
</organism>
<feature type="repeat" description="PPR" evidence="2">
    <location>
        <begin position="372"/>
        <end position="406"/>
    </location>
</feature>
<evidence type="ECO:0000313" key="3">
    <source>
        <dbReference type="EMBL" id="KAL0911474.1"/>
    </source>
</evidence>
<accession>A0ABD0UF55</accession>
<dbReference type="PANTHER" id="PTHR47926">
    <property type="entry name" value="PENTATRICOPEPTIDE REPEAT-CONTAINING PROTEIN"/>
    <property type="match status" value="1"/>
</dbReference>
<dbReference type="AlphaFoldDB" id="A0ABD0UF55"/>
<protein>
    <recommendedName>
        <fullName evidence="5">Pentatricopeptide repeat-containing protein</fullName>
    </recommendedName>
</protein>
<dbReference type="FunFam" id="1.25.40.10:FF:000125">
    <property type="entry name" value="Pentatricopeptide repeat-containing protein"/>
    <property type="match status" value="1"/>
</dbReference>
<dbReference type="Pfam" id="PF13041">
    <property type="entry name" value="PPR_2"/>
    <property type="match status" value="2"/>
</dbReference>
<proteinExistence type="predicted"/>
<keyword evidence="1" id="KW-0677">Repeat</keyword>
<dbReference type="InterPro" id="IPR002885">
    <property type="entry name" value="PPR_rpt"/>
</dbReference>
<evidence type="ECO:0000256" key="2">
    <source>
        <dbReference type="PROSITE-ProRule" id="PRU00708"/>
    </source>
</evidence>
<dbReference type="PANTHER" id="PTHR47926:SF413">
    <property type="entry name" value="REPEAT (TPR)-LIKE SUPERFAMILY PROTEIN, PUTATIVE-RELATED"/>
    <property type="match status" value="1"/>
</dbReference>
<dbReference type="InterPro" id="IPR046960">
    <property type="entry name" value="PPR_At4g14850-like_plant"/>
</dbReference>